<dbReference type="PROSITE" id="PS51257">
    <property type="entry name" value="PROKAR_LIPOPROTEIN"/>
    <property type="match status" value="1"/>
</dbReference>
<accession>A0A4V1N1R6</accession>
<evidence type="ECO:0008006" key="3">
    <source>
        <dbReference type="Google" id="ProtNLM"/>
    </source>
</evidence>
<dbReference type="EMBL" id="SBKO01000004">
    <property type="protein sequence ID" value="RXR17685.1"/>
    <property type="molecule type" value="Genomic_DNA"/>
</dbReference>
<dbReference type="AlphaFoldDB" id="A0A4V1N1R6"/>
<gene>
    <name evidence="1" type="ORF">EQG63_09345</name>
</gene>
<keyword evidence="2" id="KW-1185">Reference proteome</keyword>
<dbReference type="RefSeq" id="WP_129436113.1">
    <property type="nucleotide sequence ID" value="NZ_SBKO01000004.1"/>
</dbReference>
<evidence type="ECO:0000313" key="1">
    <source>
        <dbReference type="EMBL" id="RXR17685.1"/>
    </source>
</evidence>
<reference evidence="2" key="1">
    <citation type="submission" date="2019-01" db="EMBL/GenBank/DDBJ databases">
        <title>Cytophagaceae bacterium strain CAR-16.</title>
        <authorList>
            <person name="Chen W.-M."/>
        </authorList>
    </citation>
    <scope>NUCLEOTIDE SEQUENCE [LARGE SCALE GENOMIC DNA]</scope>
    <source>
        <strain evidence="2">LLJ-11</strain>
    </source>
</reference>
<evidence type="ECO:0000313" key="2">
    <source>
        <dbReference type="Proteomes" id="UP000290283"/>
    </source>
</evidence>
<protein>
    <recommendedName>
        <fullName evidence="3">Lipoprotein</fullName>
    </recommendedName>
</protein>
<sequence length="174" mass="20669">MKKIKYIFPLFFFIIISCNNVKESKKMPLFKFDEVEHYSTGKKDTIFSNINRKKYKNLTNDEKLYLDFVAGNIPTKLTDKSFVTNLKKLKFKKRIIDKSKLDDLKEIFSEEFCDELQFTACSPMYRDIYIFKKNNQIIGIAKICFGCGIVDFTSNDYNWIRFGECDSYNRLKKI</sequence>
<name>A0A4V1N1R6_9FLAO</name>
<proteinExistence type="predicted"/>
<organism evidence="1 2">
    <name type="scientific">Flavobacterium amnicola</name>
    <dbReference type="NCBI Taxonomy" id="2506422"/>
    <lineage>
        <taxon>Bacteria</taxon>
        <taxon>Pseudomonadati</taxon>
        <taxon>Bacteroidota</taxon>
        <taxon>Flavobacteriia</taxon>
        <taxon>Flavobacteriales</taxon>
        <taxon>Flavobacteriaceae</taxon>
        <taxon>Flavobacterium</taxon>
    </lineage>
</organism>
<dbReference type="Proteomes" id="UP000290283">
    <property type="component" value="Unassembled WGS sequence"/>
</dbReference>
<dbReference type="OrthoDB" id="714297at2"/>
<comment type="caution">
    <text evidence="1">The sequence shown here is derived from an EMBL/GenBank/DDBJ whole genome shotgun (WGS) entry which is preliminary data.</text>
</comment>